<comment type="caution">
    <text evidence="3">The sequence shown here is derived from an EMBL/GenBank/DDBJ whole genome shotgun (WGS) entry which is preliminary data.</text>
</comment>
<keyword evidence="2" id="KW-0472">Membrane</keyword>
<evidence type="ECO:0000256" key="2">
    <source>
        <dbReference type="SAM" id="Phobius"/>
    </source>
</evidence>
<protein>
    <submittedName>
        <fullName evidence="3">Uncharacterized protein</fullName>
    </submittedName>
</protein>
<sequence length="172" mass="19723">MDVASLTSSTSLSSNSRLRKTGLRCMVAMIQRLPGPLYRWATWCRRVIPKLMASHRYRAVLLVSLIMGSVLVLSVPIVPEKLLGIRTREQILDSFNGRHSNSSLGDGEEGAFQQPFTDDKIHHVFKRHIPHKFWARARPHNKYRKKKQKSHGHLSDGHGHQMLQRDFIAPKK</sequence>
<evidence type="ECO:0000313" key="3">
    <source>
        <dbReference type="EMBL" id="KAK8399094.1"/>
    </source>
</evidence>
<dbReference type="AlphaFoldDB" id="A0AAW0UG08"/>
<keyword evidence="4" id="KW-1185">Reference proteome</keyword>
<dbReference type="EMBL" id="JARAKH010000012">
    <property type="protein sequence ID" value="KAK8399094.1"/>
    <property type="molecule type" value="Genomic_DNA"/>
</dbReference>
<feature type="region of interest" description="Disordered" evidence="1">
    <location>
        <begin position="137"/>
        <end position="172"/>
    </location>
</feature>
<keyword evidence="2" id="KW-1133">Transmembrane helix</keyword>
<feature type="compositionally biased region" description="Basic residues" evidence="1">
    <location>
        <begin position="137"/>
        <end position="152"/>
    </location>
</feature>
<reference evidence="3 4" key="1">
    <citation type="submission" date="2023-03" db="EMBL/GenBank/DDBJ databases">
        <title>High-quality genome of Scylla paramamosain provides insights in environmental adaptation.</title>
        <authorList>
            <person name="Zhang L."/>
        </authorList>
    </citation>
    <scope>NUCLEOTIDE SEQUENCE [LARGE SCALE GENOMIC DNA]</scope>
    <source>
        <strain evidence="3">LZ_2023a</strain>
        <tissue evidence="3">Muscle</tissue>
    </source>
</reference>
<organism evidence="3 4">
    <name type="scientific">Scylla paramamosain</name>
    <name type="common">Mud crab</name>
    <dbReference type="NCBI Taxonomy" id="85552"/>
    <lineage>
        <taxon>Eukaryota</taxon>
        <taxon>Metazoa</taxon>
        <taxon>Ecdysozoa</taxon>
        <taxon>Arthropoda</taxon>
        <taxon>Crustacea</taxon>
        <taxon>Multicrustacea</taxon>
        <taxon>Malacostraca</taxon>
        <taxon>Eumalacostraca</taxon>
        <taxon>Eucarida</taxon>
        <taxon>Decapoda</taxon>
        <taxon>Pleocyemata</taxon>
        <taxon>Brachyura</taxon>
        <taxon>Eubrachyura</taxon>
        <taxon>Portunoidea</taxon>
        <taxon>Portunidae</taxon>
        <taxon>Portuninae</taxon>
        <taxon>Scylla</taxon>
    </lineage>
</organism>
<gene>
    <name evidence="3" type="ORF">O3P69_004274</name>
</gene>
<accession>A0AAW0UG08</accession>
<dbReference type="Proteomes" id="UP001487740">
    <property type="component" value="Unassembled WGS sequence"/>
</dbReference>
<feature type="transmembrane region" description="Helical" evidence="2">
    <location>
        <begin position="59"/>
        <end position="78"/>
    </location>
</feature>
<evidence type="ECO:0000256" key="1">
    <source>
        <dbReference type="SAM" id="MobiDB-lite"/>
    </source>
</evidence>
<proteinExistence type="predicted"/>
<name>A0AAW0UG08_SCYPA</name>
<evidence type="ECO:0000313" key="4">
    <source>
        <dbReference type="Proteomes" id="UP001487740"/>
    </source>
</evidence>
<keyword evidence="2" id="KW-0812">Transmembrane</keyword>